<dbReference type="AlphaFoldDB" id="A0A0C9Y309"/>
<reference evidence="2" key="2">
    <citation type="submission" date="2015-01" db="EMBL/GenBank/DDBJ databases">
        <title>Evolutionary Origins and Diversification of the Mycorrhizal Mutualists.</title>
        <authorList>
            <consortium name="DOE Joint Genome Institute"/>
            <consortium name="Mycorrhizal Genomics Consortium"/>
            <person name="Kohler A."/>
            <person name="Kuo A."/>
            <person name="Nagy L.G."/>
            <person name="Floudas D."/>
            <person name="Copeland A."/>
            <person name="Barry K.W."/>
            <person name="Cichocki N."/>
            <person name="Veneault-Fourrey C."/>
            <person name="LaButti K."/>
            <person name="Lindquist E.A."/>
            <person name="Lipzen A."/>
            <person name="Lundell T."/>
            <person name="Morin E."/>
            <person name="Murat C."/>
            <person name="Riley R."/>
            <person name="Ohm R."/>
            <person name="Sun H."/>
            <person name="Tunlid A."/>
            <person name="Henrissat B."/>
            <person name="Grigoriev I.V."/>
            <person name="Hibbett D.S."/>
            <person name="Martin F."/>
        </authorList>
    </citation>
    <scope>NUCLEOTIDE SEQUENCE [LARGE SCALE GENOMIC DNA]</scope>
    <source>
        <strain evidence="2">LaAM-08-1</strain>
    </source>
</reference>
<evidence type="ECO:0000313" key="1">
    <source>
        <dbReference type="EMBL" id="KIK02473.1"/>
    </source>
</evidence>
<keyword evidence="2" id="KW-1185">Reference proteome</keyword>
<sequence length="197" mass="22741">MIEAKDKPYGLAWNDAARHRFHFHHLDQPYPKTMLTTAQNLIASARNDPNIHENKFYMLWNVILYNHFPLDKDYGVAPQTSIIGTSTKPEYLVVKIAREEEHVVVVAELRKPLEETEAGKEKVMRSWSSISRDGMAKPTYTVSEVLASPGRPFEWTGRALINPRYLFHHPWRSNVTSSWAFDIGSTRSIQLSQIYTK</sequence>
<dbReference type="OrthoDB" id="3031389at2759"/>
<organism evidence="1 2">
    <name type="scientific">Laccaria amethystina LaAM-08-1</name>
    <dbReference type="NCBI Taxonomy" id="1095629"/>
    <lineage>
        <taxon>Eukaryota</taxon>
        <taxon>Fungi</taxon>
        <taxon>Dikarya</taxon>
        <taxon>Basidiomycota</taxon>
        <taxon>Agaricomycotina</taxon>
        <taxon>Agaricomycetes</taxon>
        <taxon>Agaricomycetidae</taxon>
        <taxon>Agaricales</taxon>
        <taxon>Agaricineae</taxon>
        <taxon>Hydnangiaceae</taxon>
        <taxon>Laccaria</taxon>
    </lineage>
</organism>
<proteinExistence type="predicted"/>
<gene>
    <name evidence="1" type="ORF">K443DRAFT_6110</name>
</gene>
<evidence type="ECO:0000313" key="2">
    <source>
        <dbReference type="Proteomes" id="UP000054477"/>
    </source>
</evidence>
<dbReference type="EMBL" id="KN838592">
    <property type="protein sequence ID" value="KIK02473.1"/>
    <property type="molecule type" value="Genomic_DNA"/>
</dbReference>
<name>A0A0C9Y309_9AGAR</name>
<accession>A0A0C9Y309</accession>
<dbReference type="Proteomes" id="UP000054477">
    <property type="component" value="Unassembled WGS sequence"/>
</dbReference>
<protein>
    <submittedName>
        <fullName evidence="1">Uncharacterized protein</fullName>
    </submittedName>
</protein>
<dbReference type="HOGENOM" id="CLU_1384368_0_0_1"/>
<reference evidence="1 2" key="1">
    <citation type="submission" date="2014-04" db="EMBL/GenBank/DDBJ databases">
        <authorList>
            <consortium name="DOE Joint Genome Institute"/>
            <person name="Kuo A."/>
            <person name="Kohler A."/>
            <person name="Nagy L.G."/>
            <person name="Floudas D."/>
            <person name="Copeland A."/>
            <person name="Barry K.W."/>
            <person name="Cichocki N."/>
            <person name="Veneault-Fourrey C."/>
            <person name="LaButti K."/>
            <person name="Lindquist E.A."/>
            <person name="Lipzen A."/>
            <person name="Lundell T."/>
            <person name="Morin E."/>
            <person name="Murat C."/>
            <person name="Sun H."/>
            <person name="Tunlid A."/>
            <person name="Henrissat B."/>
            <person name="Grigoriev I.V."/>
            <person name="Hibbett D.S."/>
            <person name="Martin F."/>
            <person name="Nordberg H.P."/>
            <person name="Cantor M.N."/>
            <person name="Hua S.X."/>
        </authorList>
    </citation>
    <scope>NUCLEOTIDE SEQUENCE [LARGE SCALE GENOMIC DNA]</scope>
    <source>
        <strain evidence="1 2">LaAM-08-1</strain>
    </source>
</reference>